<keyword evidence="10 11" id="KW-0003">3Fe-4S</keyword>
<keyword evidence="4" id="KW-0816">Tricarboxylic acid cycle</keyword>
<feature type="domain" description="2Fe-2S ferredoxin-type" evidence="12">
    <location>
        <begin position="9"/>
        <end position="90"/>
    </location>
</feature>
<dbReference type="Pfam" id="PF13183">
    <property type="entry name" value="Fer4_8"/>
    <property type="match status" value="1"/>
</dbReference>
<dbReference type="GO" id="GO:0051538">
    <property type="term" value="F:3 iron, 4 sulfur cluster binding"/>
    <property type="evidence" value="ECO:0007669"/>
    <property type="project" value="UniProtKB-KW"/>
</dbReference>
<dbReference type="GO" id="GO:0051537">
    <property type="term" value="F:2 iron, 2 sulfur cluster binding"/>
    <property type="evidence" value="ECO:0007669"/>
    <property type="project" value="UniProtKB-KW"/>
</dbReference>
<dbReference type="GO" id="GO:0006099">
    <property type="term" value="P:tricarboxylic acid cycle"/>
    <property type="evidence" value="ECO:0007669"/>
    <property type="project" value="UniProtKB-KW"/>
</dbReference>
<dbReference type="HOGENOM" id="CLU_044838_3_3_0"/>
<dbReference type="EMBL" id="DF820456">
    <property type="protein sequence ID" value="GAK50235.1"/>
    <property type="molecule type" value="Genomic_DNA"/>
</dbReference>
<evidence type="ECO:0000256" key="3">
    <source>
        <dbReference type="ARBA" id="ARBA00022485"/>
    </source>
</evidence>
<evidence type="ECO:0000256" key="6">
    <source>
        <dbReference type="ARBA" id="ARBA00022723"/>
    </source>
</evidence>
<dbReference type="InterPro" id="IPR009051">
    <property type="entry name" value="Helical_ferredxn"/>
</dbReference>
<keyword evidence="9 11" id="KW-0411">Iron-sulfur</keyword>
<evidence type="ECO:0000256" key="10">
    <source>
        <dbReference type="ARBA" id="ARBA00023291"/>
    </source>
</evidence>
<evidence type="ECO:0000259" key="12">
    <source>
        <dbReference type="PROSITE" id="PS51085"/>
    </source>
</evidence>
<proteinExistence type="inferred from homology"/>
<evidence type="ECO:0000256" key="5">
    <source>
        <dbReference type="ARBA" id="ARBA00022714"/>
    </source>
</evidence>
<dbReference type="PANTHER" id="PTHR11921">
    <property type="entry name" value="SUCCINATE DEHYDROGENASE IRON-SULFUR PROTEIN"/>
    <property type="match status" value="1"/>
</dbReference>
<dbReference type="Gene3D" id="3.10.20.30">
    <property type="match status" value="1"/>
</dbReference>
<dbReference type="Proteomes" id="UP000030700">
    <property type="component" value="Unassembled WGS sequence"/>
</dbReference>
<evidence type="ECO:0000256" key="9">
    <source>
        <dbReference type="ARBA" id="ARBA00023014"/>
    </source>
</evidence>
<dbReference type="InterPro" id="IPR017896">
    <property type="entry name" value="4Fe4S_Fe-S-bd"/>
</dbReference>
<feature type="domain" description="4Fe-4S ferredoxin-type" evidence="13">
    <location>
        <begin position="125"/>
        <end position="154"/>
    </location>
</feature>
<dbReference type="SUPFAM" id="SSF46548">
    <property type="entry name" value="alpha-helical ferredoxin"/>
    <property type="match status" value="1"/>
</dbReference>
<dbReference type="Gene3D" id="1.10.1060.10">
    <property type="entry name" value="Alpha-helical ferredoxin"/>
    <property type="match status" value="1"/>
</dbReference>
<dbReference type="GO" id="GO:0046872">
    <property type="term" value="F:metal ion binding"/>
    <property type="evidence" value="ECO:0007669"/>
    <property type="project" value="UniProtKB-KW"/>
</dbReference>
<dbReference type="InterPro" id="IPR036010">
    <property type="entry name" value="2Fe-2S_ferredoxin-like_sf"/>
</dbReference>
<dbReference type="PANTHER" id="PTHR11921:SF29">
    <property type="entry name" value="SUCCINATE DEHYDROGENASE [UBIQUINONE] IRON-SULFUR SUBUNIT, MITOCHONDRIAL"/>
    <property type="match status" value="1"/>
</dbReference>
<name>A0A0S6VS63_9BACT</name>
<comment type="cofactor">
    <cofactor evidence="11">
        <name>[3Fe-4S] cluster</name>
        <dbReference type="ChEBI" id="CHEBI:21137"/>
    </cofactor>
    <text evidence="11">Binds 1 [3Fe-4S] cluster.</text>
</comment>
<dbReference type="Pfam" id="PF13085">
    <property type="entry name" value="Fer2_3"/>
    <property type="match status" value="1"/>
</dbReference>
<comment type="cofactor">
    <cofactor evidence="11">
        <name>[2Fe-2S] cluster</name>
        <dbReference type="ChEBI" id="CHEBI:190135"/>
    </cofactor>
    <text evidence="11">Binds 1 [2Fe-2S] cluster.</text>
</comment>
<keyword evidence="3 11" id="KW-0004">4Fe-4S</keyword>
<dbReference type="InterPro" id="IPR004489">
    <property type="entry name" value="Succ_DH/fum_Rdtase_Fe-S"/>
</dbReference>
<comment type="cofactor">
    <cofactor evidence="11">
        <name>[4Fe-4S] cluster</name>
        <dbReference type="ChEBI" id="CHEBI:49883"/>
    </cofactor>
    <text evidence="11">Binds 1 [4Fe-4S] cluster.</text>
</comment>
<sequence>MLTFRILRYKAGMIDPPEFQEFAVPVTPEMSVLDALEYIRLELDATLMYRHSCHHSSCGTCACVINGVARLTCVTNVLSLQTLVVTLEPLRGFRCEGDLVVDMTDFYEYISDEWSYLRQSELGQQQNAMRLETCIECGCCVSACPVTQTGVGFMGPAALAAINTELQKSPEQRDVLLQLARGEHGERWCERAIECSRVCPTKAAPAKHIAELRNR</sequence>
<keyword evidence="15" id="KW-1185">Reference proteome</keyword>
<evidence type="ECO:0000256" key="7">
    <source>
        <dbReference type="ARBA" id="ARBA00023002"/>
    </source>
</evidence>
<dbReference type="PROSITE" id="PS51379">
    <property type="entry name" value="4FE4S_FER_2"/>
    <property type="match status" value="1"/>
</dbReference>
<evidence type="ECO:0000256" key="11">
    <source>
        <dbReference type="RuleBase" id="RU361237"/>
    </source>
</evidence>
<comment type="pathway">
    <text evidence="1">Carbohydrate metabolism; tricarboxylic acid cycle.</text>
</comment>
<dbReference type="InterPro" id="IPR001041">
    <property type="entry name" value="2Fe-2S_ferredoxin-type"/>
</dbReference>
<dbReference type="SUPFAM" id="SSF54292">
    <property type="entry name" value="2Fe-2S ferredoxin-like"/>
    <property type="match status" value="1"/>
</dbReference>
<dbReference type="InterPro" id="IPR012675">
    <property type="entry name" value="Beta-grasp_dom_sf"/>
</dbReference>
<evidence type="ECO:0000259" key="13">
    <source>
        <dbReference type="PROSITE" id="PS51379"/>
    </source>
</evidence>
<keyword evidence="7" id="KW-0560">Oxidoreductase</keyword>
<evidence type="ECO:0000313" key="14">
    <source>
        <dbReference type="EMBL" id="GAK50235.1"/>
    </source>
</evidence>
<gene>
    <name evidence="14" type="ORF">U14_01462</name>
</gene>
<comment type="catalytic activity">
    <reaction evidence="11">
        <text>a menaquinone + succinate = a menaquinol + fumarate</text>
        <dbReference type="Rhea" id="RHEA:27834"/>
        <dbReference type="Rhea" id="RHEA-COMP:9537"/>
        <dbReference type="Rhea" id="RHEA-COMP:9539"/>
        <dbReference type="ChEBI" id="CHEBI:16374"/>
        <dbReference type="ChEBI" id="CHEBI:18151"/>
        <dbReference type="ChEBI" id="CHEBI:29806"/>
        <dbReference type="ChEBI" id="CHEBI:30031"/>
        <dbReference type="EC" id="1.3.5.1"/>
    </reaction>
</comment>
<dbReference type="GO" id="GO:0009055">
    <property type="term" value="F:electron transfer activity"/>
    <property type="evidence" value="ECO:0007669"/>
    <property type="project" value="InterPro"/>
</dbReference>
<dbReference type="InterPro" id="IPR017900">
    <property type="entry name" value="4Fe4S_Fe_S_CS"/>
</dbReference>
<dbReference type="EC" id="1.3.5.1" evidence="11"/>
<dbReference type="GO" id="GO:0051539">
    <property type="term" value="F:4 iron, 4 sulfur cluster binding"/>
    <property type="evidence" value="ECO:0007669"/>
    <property type="project" value="UniProtKB-KW"/>
</dbReference>
<accession>A0A0S6VS63</accession>
<dbReference type="STRING" id="1499966.U14_01462"/>
<reference evidence="14" key="1">
    <citation type="journal article" date="2015" name="PeerJ">
        <title>First genomic representation of candidate bacterial phylum KSB3 points to enhanced environmental sensing as a trigger of wastewater bulking.</title>
        <authorList>
            <person name="Sekiguchi Y."/>
            <person name="Ohashi A."/>
            <person name="Parks D.H."/>
            <person name="Yamauchi T."/>
            <person name="Tyson G.W."/>
            <person name="Hugenholtz P."/>
        </authorList>
    </citation>
    <scope>NUCLEOTIDE SEQUENCE [LARGE SCALE GENOMIC DNA]</scope>
</reference>
<keyword evidence="8 11" id="KW-0408">Iron</keyword>
<keyword evidence="5 11" id="KW-0001">2Fe-2S</keyword>
<dbReference type="PROSITE" id="PS00198">
    <property type="entry name" value="4FE4S_FER_1"/>
    <property type="match status" value="1"/>
</dbReference>
<dbReference type="NCBIfam" id="TIGR00384">
    <property type="entry name" value="dhsB"/>
    <property type="match status" value="1"/>
</dbReference>
<dbReference type="PROSITE" id="PS51085">
    <property type="entry name" value="2FE2S_FER_2"/>
    <property type="match status" value="1"/>
</dbReference>
<evidence type="ECO:0000256" key="1">
    <source>
        <dbReference type="ARBA" id="ARBA00005163"/>
    </source>
</evidence>
<evidence type="ECO:0000313" key="15">
    <source>
        <dbReference type="Proteomes" id="UP000030700"/>
    </source>
</evidence>
<evidence type="ECO:0000256" key="4">
    <source>
        <dbReference type="ARBA" id="ARBA00022532"/>
    </source>
</evidence>
<dbReference type="AlphaFoldDB" id="A0A0S6VS63"/>
<comment type="similarity">
    <text evidence="2 11">Belongs to the succinate dehydrogenase/fumarate reductase iron-sulfur protein family.</text>
</comment>
<evidence type="ECO:0000256" key="2">
    <source>
        <dbReference type="ARBA" id="ARBA00009433"/>
    </source>
</evidence>
<dbReference type="GO" id="GO:0008177">
    <property type="term" value="F:succinate dehydrogenase (quinone) activity"/>
    <property type="evidence" value="ECO:0007669"/>
    <property type="project" value="UniProtKB-EC"/>
</dbReference>
<evidence type="ECO:0000256" key="8">
    <source>
        <dbReference type="ARBA" id="ARBA00023004"/>
    </source>
</evidence>
<dbReference type="InterPro" id="IPR025192">
    <property type="entry name" value="Succ_DH/fum_Rdtase_N"/>
</dbReference>
<protein>
    <recommendedName>
        <fullName evidence="11">Fumarate reductase iron-sulfur subunit</fullName>
        <ecNumber evidence="11">1.3.5.1</ecNumber>
    </recommendedName>
</protein>
<keyword evidence="6 11" id="KW-0479">Metal-binding</keyword>
<dbReference type="CDD" id="cd00207">
    <property type="entry name" value="fer2"/>
    <property type="match status" value="1"/>
</dbReference>
<organism evidence="14">
    <name type="scientific">Candidatus Moduliflexus flocculans</name>
    <dbReference type="NCBI Taxonomy" id="1499966"/>
    <lineage>
        <taxon>Bacteria</taxon>
        <taxon>Candidatus Moduliflexota</taxon>
        <taxon>Candidatus Moduliflexia</taxon>
        <taxon>Candidatus Moduliflexales</taxon>
        <taxon>Candidatus Moduliflexaceae</taxon>
    </lineage>
</organism>
<dbReference type="InterPro" id="IPR050573">
    <property type="entry name" value="SDH/FRD_Iron-Sulfur"/>
</dbReference>
<dbReference type="GO" id="GO:0022904">
    <property type="term" value="P:respiratory electron transport chain"/>
    <property type="evidence" value="ECO:0007669"/>
    <property type="project" value="TreeGrafter"/>
</dbReference>